<gene>
    <name evidence="2" type="ORF">BT63DRAFT_482580</name>
</gene>
<dbReference type="Proteomes" id="UP000799302">
    <property type="component" value="Unassembled WGS sequence"/>
</dbReference>
<proteinExistence type="predicted"/>
<dbReference type="AlphaFoldDB" id="A0A6A6U174"/>
<dbReference type="Pfam" id="PF06985">
    <property type="entry name" value="HET"/>
    <property type="match status" value="1"/>
</dbReference>
<organism evidence="2 3">
    <name type="scientific">Microthyrium microscopicum</name>
    <dbReference type="NCBI Taxonomy" id="703497"/>
    <lineage>
        <taxon>Eukaryota</taxon>
        <taxon>Fungi</taxon>
        <taxon>Dikarya</taxon>
        <taxon>Ascomycota</taxon>
        <taxon>Pezizomycotina</taxon>
        <taxon>Dothideomycetes</taxon>
        <taxon>Dothideomycetes incertae sedis</taxon>
        <taxon>Microthyriales</taxon>
        <taxon>Microthyriaceae</taxon>
        <taxon>Microthyrium</taxon>
    </lineage>
</organism>
<name>A0A6A6U174_9PEZI</name>
<dbReference type="OrthoDB" id="3486565at2759"/>
<evidence type="ECO:0000259" key="1">
    <source>
        <dbReference type="Pfam" id="PF06985"/>
    </source>
</evidence>
<dbReference type="PANTHER" id="PTHR33112">
    <property type="entry name" value="DOMAIN PROTEIN, PUTATIVE-RELATED"/>
    <property type="match status" value="1"/>
</dbReference>
<sequence>MASRCHHCSGLSIEALVELAEREFSAHIFPKHAFYQHHSSFSNLEQSALQGCDFCGLILECFKGSPGQYETWPYKWEGSQNDITKSMYAFAKELDESDIKIALNAGNLYLNRTIEEVLVFDSVLVQVGPGENYDAEYVDEDEEGSWQLPPLELRLRTLGELHVRDYQIGYLKVDPDLSAKSNYDIARNWLHDCQFHHSTCLSRTARELPTRIVDVGNLGDAPPVLRLVHPQGAKGEGGNIDPVLNADTIEPYKGNIPFSELPLNFQDAITITRDLGIRYIWIDCLCILQDSPSDWLTESQNMGMLYQNSTVTISAMVSERSTHGILKGNPPIPDPRPRKLSVCSDKLSTIGISVERMSSNEESLRVLDMRAPLAARGWCLQESILSPRQLYYGNEQIYWRCPQGYASADGLTTGNRFPVALEPEISLLIYKNVLAQVDTGLPNLRNVLLSYQNLVQQYSSRSESDKLVAFSGLASRVHSALEGSYLAGLWSCNIRNCLLWIGELGTCRGRSPNDPVAFQAISWTTCQFELELIDSHITLQDDSNPYGKVLSGHLTVEGRTMPLVRSAQVVPERNEERQAGWGHFDEPVEGIDIQASWTFLAFNTTKSLIVSMETSREGQKDWDLDLTLFYPEDYLVLVVFAGNNSEEAADCLVLKRLSEQPDESYERVGTLAMYGDFRIAWIESWPSRILKLV</sequence>
<dbReference type="InterPro" id="IPR010730">
    <property type="entry name" value="HET"/>
</dbReference>
<protein>
    <submittedName>
        <fullName evidence="2">HET-domain-containing protein</fullName>
    </submittedName>
</protein>
<accession>A0A6A6U174</accession>
<dbReference type="EMBL" id="MU004240">
    <property type="protein sequence ID" value="KAF2665660.1"/>
    <property type="molecule type" value="Genomic_DNA"/>
</dbReference>
<evidence type="ECO:0000313" key="2">
    <source>
        <dbReference type="EMBL" id="KAF2665660.1"/>
    </source>
</evidence>
<feature type="domain" description="Heterokaryon incompatibility" evidence="1">
    <location>
        <begin position="257"/>
        <end position="382"/>
    </location>
</feature>
<reference evidence="2" key="1">
    <citation type="journal article" date="2020" name="Stud. Mycol.">
        <title>101 Dothideomycetes genomes: a test case for predicting lifestyles and emergence of pathogens.</title>
        <authorList>
            <person name="Haridas S."/>
            <person name="Albert R."/>
            <person name="Binder M."/>
            <person name="Bloem J."/>
            <person name="Labutti K."/>
            <person name="Salamov A."/>
            <person name="Andreopoulos B."/>
            <person name="Baker S."/>
            <person name="Barry K."/>
            <person name="Bills G."/>
            <person name="Bluhm B."/>
            <person name="Cannon C."/>
            <person name="Castanera R."/>
            <person name="Culley D."/>
            <person name="Daum C."/>
            <person name="Ezra D."/>
            <person name="Gonzalez J."/>
            <person name="Henrissat B."/>
            <person name="Kuo A."/>
            <person name="Liang C."/>
            <person name="Lipzen A."/>
            <person name="Lutzoni F."/>
            <person name="Magnuson J."/>
            <person name="Mondo S."/>
            <person name="Nolan M."/>
            <person name="Ohm R."/>
            <person name="Pangilinan J."/>
            <person name="Park H.-J."/>
            <person name="Ramirez L."/>
            <person name="Alfaro M."/>
            <person name="Sun H."/>
            <person name="Tritt A."/>
            <person name="Yoshinaga Y."/>
            <person name="Zwiers L.-H."/>
            <person name="Turgeon B."/>
            <person name="Goodwin S."/>
            <person name="Spatafora J."/>
            <person name="Crous P."/>
            <person name="Grigoriev I."/>
        </authorList>
    </citation>
    <scope>NUCLEOTIDE SEQUENCE</scope>
    <source>
        <strain evidence="2">CBS 115976</strain>
    </source>
</reference>
<evidence type="ECO:0000313" key="3">
    <source>
        <dbReference type="Proteomes" id="UP000799302"/>
    </source>
</evidence>
<keyword evidence="3" id="KW-1185">Reference proteome</keyword>
<dbReference type="PANTHER" id="PTHR33112:SF16">
    <property type="entry name" value="HETEROKARYON INCOMPATIBILITY DOMAIN-CONTAINING PROTEIN"/>
    <property type="match status" value="1"/>
</dbReference>